<keyword evidence="3 9" id="KW-0645">Protease</keyword>
<evidence type="ECO:0000313" key="12">
    <source>
        <dbReference type="EMBL" id="QDU85158.1"/>
    </source>
</evidence>
<feature type="region of interest" description="Disordered" evidence="11">
    <location>
        <begin position="1"/>
        <end position="23"/>
    </location>
</feature>
<evidence type="ECO:0000256" key="7">
    <source>
        <dbReference type="ARBA" id="ARBA00022989"/>
    </source>
</evidence>
<keyword evidence="13" id="KW-1185">Reference proteome</keyword>
<keyword evidence="12" id="KW-0449">Lipoprotein</keyword>
<keyword evidence="6 9" id="KW-0378">Hydrolase</keyword>
<evidence type="ECO:0000313" key="13">
    <source>
        <dbReference type="Proteomes" id="UP000319342"/>
    </source>
</evidence>
<comment type="similarity">
    <text evidence="1 9 10">Belongs to the peptidase A8 family.</text>
</comment>
<keyword evidence="8 9" id="KW-0472">Membrane</keyword>
<dbReference type="EMBL" id="CP036290">
    <property type="protein sequence ID" value="QDU85158.1"/>
    <property type="molecule type" value="Genomic_DNA"/>
</dbReference>
<evidence type="ECO:0000256" key="1">
    <source>
        <dbReference type="ARBA" id="ARBA00006139"/>
    </source>
</evidence>
<comment type="caution">
    <text evidence="9">Lacks conserved residue(s) required for the propagation of feature annotation.</text>
</comment>
<protein>
    <recommendedName>
        <fullName evidence="9">Lipoprotein signal peptidase</fullName>
        <ecNumber evidence="9">3.4.23.36</ecNumber>
    </recommendedName>
    <alternativeName>
        <fullName evidence="9">Prolipoprotein signal peptidase</fullName>
    </alternativeName>
    <alternativeName>
        <fullName evidence="9">Signal peptidase II</fullName>
        <shortName evidence="9">SPase II</shortName>
    </alternativeName>
</protein>
<feature type="region of interest" description="Disordered" evidence="11">
    <location>
        <begin position="211"/>
        <end position="249"/>
    </location>
</feature>
<dbReference type="GO" id="GO:0005886">
    <property type="term" value="C:plasma membrane"/>
    <property type="evidence" value="ECO:0007669"/>
    <property type="project" value="UniProtKB-SubCell"/>
</dbReference>
<dbReference type="Pfam" id="PF01252">
    <property type="entry name" value="Peptidase_A8"/>
    <property type="match status" value="1"/>
</dbReference>
<keyword evidence="4 9" id="KW-0812">Transmembrane</keyword>
<dbReference type="AlphaFoldDB" id="A0A518D0Y3"/>
<evidence type="ECO:0000256" key="4">
    <source>
        <dbReference type="ARBA" id="ARBA00022692"/>
    </source>
</evidence>
<evidence type="ECO:0000256" key="5">
    <source>
        <dbReference type="ARBA" id="ARBA00022750"/>
    </source>
</evidence>
<accession>A0A518D0Y3</accession>
<evidence type="ECO:0000256" key="2">
    <source>
        <dbReference type="ARBA" id="ARBA00022475"/>
    </source>
</evidence>
<dbReference type="PANTHER" id="PTHR33695:SF1">
    <property type="entry name" value="LIPOPROTEIN SIGNAL PEPTIDASE"/>
    <property type="match status" value="1"/>
</dbReference>
<evidence type="ECO:0000256" key="9">
    <source>
        <dbReference type="HAMAP-Rule" id="MF_00161"/>
    </source>
</evidence>
<evidence type="ECO:0000256" key="3">
    <source>
        <dbReference type="ARBA" id="ARBA00022670"/>
    </source>
</evidence>
<sequence>MTKSSTLDDAGSPASSATASLPSPDLGRPVRRLRWRRLAWVVVLVALDLWSKAYMFEWLDRGPGDAPPSGVEVWALNGHWRVEVVGDFLGFMLSENRGAAWGFGASVPWLLVGGRVVAAVVLTVMVVRTDRRQRMLLWALVLVLSGALGNLFDNLARTPPPDHPFGAVRDFIHVYFAHWDYHFPTFNVADSCITVGAALLILSSFLAPAHGADDGEEERAEGSAESAEPSRRAAGGAGSDVGATSAAGR</sequence>
<feature type="active site" evidence="9">
    <location>
        <position position="170"/>
    </location>
</feature>
<reference evidence="12 13" key="1">
    <citation type="submission" date="2019-02" db="EMBL/GenBank/DDBJ databases">
        <title>Deep-cultivation of Planctomycetes and their phenomic and genomic characterization uncovers novel biology.</title>
        <authorList>
            <person name="Wiegand S."/>
            <person name="Jogler M."/>
            <person name="Boedeker C."/>
            <person name="Pinto D."/>
            <person name="Vollmers J."/>
            <person name="Rivas-Marin E."/>
            <person name="Kohn T."/>
            <person name="Peeters S.H."/>
            <person name="Heuer A."/>
            <person name="Rast P."/>
            <person name="Oberbeckmann S."/>
            <person name="Bunk B."/>
            <person name="Jeske O."/>
            <person name="Meyerdierks A."/>
            <person name="Storesund J.E."/>
            <person name="Kallscheuer N."/>
            <person name="Luecker S."/>
            <person name="Lage O.M."/>
            <person name="Pohl T."/>
            <person name="Merkel B.J."/>
            <person name="Hornburger P."/>
            <person name="Mueller R.-W."/>
            <person name="Bruemmer F."/>
            <person name="Labrenz M."/>
            <person name="Spormann A.M."/>
            <person name="Op den Camp H."/>
            <person name="Overmann J."/>
            <person name="Amann R."/>
            <person name="Jetten M.S.M."/>
            <person name="Mascher T."/>
            <person name="Medema M.H."/>
            <person name="Devos D.P."/>
            <person name="Kaster A.-K."/>
            <person name="Ovreas L."/>
            <person name="Rohde M."/>
            <person name="Galperin M.Y."/>
            <person name="Jogler C."/>
        </authorList>
    </citation>
    <scope>NUCLEOTIDE SEQUENCE [LARGE SCALE GENOMIC DNA]</scope>
    <source>
        <strain evidence="12 13">Pla163</strain>
    </source>
</reference>
<comment type="subcellular location">
    <subcellularLocation>
        <location evidence="9">Cell membrane</location>
        <topology evidence="9">Multi-pass membrane protein</topology>
    </subcellularLocation>
</comment>
<evidence type="ECO:0000256" key="6">
    <source>
        <dbReference type="ARBA" id="ARBA00022801"/>
    </source>
</evidence>
<dbReference type="InterPro" id="IPR001872">
    <property type="entry name" value="Peptidase_A8"/>
</dbReference>
<dbReference type="NCBIfam" id="TIGR00077">
    <property type="entry name" value="lspA"/>
    <property type="match status" value="1"/>
</dbReference>
<name>A0A518D0Y3_9BACT</name>
<keyword evidence="2 9" id="KW-1003">Cell membrane</keyword>
<keyword evidence="5 9" id="KW-0064">Aspartyl protease</keyword>
<proteinExistence type="inferred from homology"/>
<evidence type="ECO:0000256" key="11">
    <source>
        <dbReference type="SAM" id="MobiDB-lite"/>
    </source>
</evidence>
<feature type="transmembrane region" description="Helical" evidence="9">
    <location>
        <begin position="38"/>
        <end position="56"/>
    </location>
</feature>
<dbReference type="Proteomes" id="UP000319342">
    <property type="component" value="Chromosome"/>
</dbReference>
<dbReference type="GO" id="GO:0006508">
    <property type="term" value="P:proteolysis"/>
    <property type="evidence" value="ECO:0007669"/>
    <property type="project" value="UniProtKB-KW"/>
</dbReference>
<gene>
    <name evidence="9 12" type="primary">lspA</name>
    <name evidence="12" type="ORF">Pla163_22840</name>
</gene>
<dbReference type="HAMAP" id="MF_00161">
    <property type="entry name" value="LspA"/>
    <property type="match status" value="1"/>
</dbReference>
<feature type="compositionally biased region" description="Low complexity" evidence="11">
    <location>
        <begin position="8"/>
        <end position="23"/>
    </location>
</feature>
<comment type="pathway">
    <text evidence="9">Protein modification; lipoprotein biosynthesis (signal peptide cleavage).</text>
</comment>
<comment type="function">
    <text evidence="9">This protein specifically catalyzes the removal of signal peptides from prolipoproteins.</text>
</comment>
<organism evidence="12 13">
    <name type="scientific">Rohdeia mirabilis</name>
    <dbReference type="NCBI Taxonomy" id="2528008"/>
    <lineage>
        <taxon>Bacteria</taxon>
        <taxon>Pseudomonadati</taxon>
        <taxon>Planctomycetota</taxon>
        <taxon>Planctomycetia</taxon>
        <taxon>Planctomycetia incertae sedis</taxon>
        <taxon>Rohdeia</taxon>
    </lineage>
</organism>
<dbReference type="GO" id="GO:0004190">
    <property type="term" value="F:aspartic-type endopeptidase activity"/>
    <property type="evidence" value="ECO:0007669"/>
    <property type="project" value="UniProtKB-UniRule"/>
</dbReference>
<feature type="transmembrane region" description="Helical" evidence="9">
    <location>
        <begin position="135"/>
        <end position="152"/>
    </location>
</feature>
<dbReference type="PRINTS" id="PR00781">
    <property type="entry name" value="LIPOSIGPTASE"/>
</dbReference>
<evidence type="ECO:0000256" key="8">
    <source>
        <dbReference type="ARBA" id="ARBA00023136"/>
    </source>
</evidence>
<dbReference type="PANTHER" id="PTHR33695">
    <property type="entry name" value="LIPOPROTEIN SIGNAL PEPTIDASE"/>
    <property type="match status" value="1"/>
</dbReference>
<feature type="active site" evidence="9">
    <location>
        <position position="190"/>
    </location>
</feature>
<comment type="catalytic activity">
    <reaction evidence="9">
        <text>Release of signal peptides from bacterial membrane prolipoproteins. Hydrolyzes -Xaa-Yaa-Zaa-|-(S,diacylglyceryl)Cys-, in which Xaa is hydrophobic (preferably Leu), and Yaa (Ala or Ser) and Zaa (Gly or Ala) have small, neutral side chains.</text>
        <dbReference type="EC" id="3.4.23.36"/>
    </reaction>
</comment>
<keyword evidence="7 9" id="KW-1133">Transmembrane helix</keyword>
<dbReference type="EC" id="3.4.23.36" evidence="9"/>
<dbReference type="RefSeq" id="WP_145188002.1">
    <property type="nucleotide sequence ID" value="NZ_CP036290.1"/>
</dbReference>
<dbReference type="UniPathway" id="UPA00665"/>
<evidence type="ECO:0000256" key="10">
    <source>
        <dbReference type="RuleBase" id="RU004181"/>
    </source>
</evidence>
<dbReference type="OrthoDB" id="9810259at2"/>
<feature type="transmembrane region" description="Helical" evidence="9">
    <location>
        <begin position="99"/>
        <end position="123"/>
    </location>
</feature>